<keyword evidence="4 8" id="KW-0028">Amino-acid biosynthesis</keyword>
<feature type="binding site" evidence="8">
    <location>
        <position position="165"/>
    </location>
    <ligand>
        <name>substrate</name>
    </ligand>
</feature>
<comment type="function">
    <text evidence="8">Catalyzes the stereoinversion of LL-2,6-diaminopimelate (L,L-DAP) to meso-diaminopimelate (meso-DAP), a precursor of L-lysine and an essential component of the bacterial peptidoglycan.</text>
</comment>
<evidence type="ECO:0000313" key="11">
    <source>
        <dbReference type="Proteomes" id="UP001165041"/>
    </source>
</evidence>
<accession>A0A9W6QG97</accession>
<dbReference type="AlphaFoldDB" id="A0A9W6QG97"/>
<feature type="binding site" evidence="8">
    <location>
        <position position="68"/>
    </location>
    <ligand>
        <name>substrate</name>
    </ligand>
</feature>
<comment type="subcellular location">
    <subcellularLocation>
        <location evidence="8">Cytoplasm</location>
    </subcellularLocation>
</comment>
<dbReference type="InterPro" id="IPR018510">
    <property type="entry name" value="DAP_epimerase_AS"/>
</dbReference>
<feature type="binding site" evidence="8">
    <location>
        <position position="199"/>
    </location>
    <ligand>
        <name>substrate</name>
    </ligand>
</feature>
<evidence type="ECO:0000256" key="5">
    <source>
        <dbReference type="ARBA" id="ARBA00023154"/>
    </source>
</evidence>
<reference evidence="10" key="1">
    <citation type="submission" date="2023-02" db="EMBL/GenBank/DDBJ databases">
        <title>Kitasatospora phosalacinea NBRC 14627.</title>
        <authorList>
            <person name="Ichikawa N."/>
            <person name="Sato H."/>
            <person name="Tonouchi N."/>
        </authorList>
    </citation>
    <scope>NUCLEOTIDE SEQUENCE</scope>
    <source>
        <strain evidence="10">NBRC 14627</strain>
    </source>
</reference>
<comment type="caution">
    <text evidence="10">The sequence shown here is derived from an EMBL/GenBank/DDBJ whole genome shotgun (WGS) entry which is preliminary data.</text>
</comment>
<protein>
    <recommendedName>
        <fullName evidence="3 8">Diaminopimelate epimerase</fullName>
        <shortName evidence="8">DAP epimerase</shortName>
        <ecNumber evidence="3 8">5.1.1.7</ecNumber>
    </recommendedName>
    <alternativeName>
        <fullName evidence="8">PLP-independent amino acid racemase</fullName>
    </alternativeName>
</protein>
<feature type="active site" evidence="9">
    <location>
        <position position="77"/>
    </location>
</feature>
<feature type="active site" description="Proton acceptor" evidence="8">
    <location>
        <position position="226"/>
    </location>
</feature>
<comment type="similarity">
    <text evidence="2 8">Belongs to the diaminopimelate epimerase family.</text>
</comment>
<dbReference type="PANTHER" id="PTHR31689">
    <property type="entry name" value="DIAMINOPIMELATE EPIMERASE, CHLOROPLASTIC"/>
    <property type="match status" value="1"/>
</dbReference>
<evidence type="ECO:0000256" key="3">
    <source>
        <dbReference type="ARBA" id="ARBA00013080"/>
    </source>
</evidence>
<comment type="subunit">
    <text evidence="8">Homodimer.</text>
</comment>
<dbReference type="Pfam" id="PF01678">
    <property type="entry name" value="DAP_epimerase"/>
    <property type="match status" value="2"/>
</dbReference>
<dbReference type="NCBIfam" id="TIGR00652">
    <property type="entry name" value="DapF"/>
    <property type="match status" value="1"/>
</dbReference>
<comment type="caution">
    <text evidence="8">Lacks conserved residue(s) required for the propagation of feature annotation.</text>
</comment>
<keyword evidence="5 8" id="KW-0457">Lysine biosynthesis</keyword>
<feature type="binding site" evidence="8">
    <location>
        <begin position="227"/>
        <end position="228"/>
    </location>
    <ligand>
        <name>substrate</name>
    </ligand>
</feature>
<dbReference type="HAMAP" id="MF_00197">
    <property type="entry name" value="DAP_epimerase"/>
    <property type="match status" value="1"/>
</dbReference>
<dbReference type="RefSeq" id="WP_285740066.1">
    <property type="nucleotide sequence ID" value="NZ_BSSA01000035.1"/>
</dbReference>
<dbReference type="Gene3D" id="3.10.310.10">
    <property type="entry name" value="Diaminopimelate Epimerase, Chain A, domain 1"/>
    <property type="match status" value="2"/>
</dbReference>
<dbReference type="GO" id="GO:0005829">
    <property type="term" value="C:cytosol"/>
    <property type="evidence" value="ECO:0007669"/>
    <property type="project" value="TreeGrafter"/>
</dbReference>
<evidence type="ECO:0000256" key="1">
    <source>
        <dbReference type="ARBA" id="ARBA00005196"/>
    </source>
</evidence>
<dbReference type="InterPro" id="IPR001653">
    <property type="entry name" value="DAP_epimerase_DapF"/>
</dbReference>
<feature type="binding site" evidence="8">
    <location>
        <begin position="78"/>
        <end position="79"/>
    </location>
    <ligand>
        <name>substrate</name>
    </ligand>
</feature>
<dbReference type="PROSITE" id="PS01326">
    <property type="entry name" value="DAP_EPIMERASE"/>
    <property type="match status" value="1"/>
</dbReference>
<proteinExistence type="inferred from homology"/>
<feature type="binding site" evidence="8">
    <location>
        <position position="14"/>
    </location>
    <ligand>
        <name>substrate</name>
    </ligand>
</feature>
<name>A0A9W6QG97_9ACTN</name>
<dbReference type="GO" id="GO:0009089">
    <property type="term" value="P:lysine biosynthetic process via diaminopimelate"/>
    <property type="evidence" value="ECO:0007669"/>
    <property type="project" value="UniProtKB-UniRule"/>
</dbReference>
<dbReference type="GO" id="GO:0008837">
    <property type="term" value="F:diaminopimelate epimerase activity"/>
    <property type="evidence" value="ECO:0007669"/>
    <property type="project" value="UniProtKB-UniRule"/>
</dbReference>
<feature type="site" description="Could be important to modulate the pK values of the two catalytic cysteine residues" evidence="8">
    <location>
        <position position="167"/>
    </location>
</feature>
<sequence length="332" mass="35228">MSRLSITKTHGSRNDIFVIDGAPDLYWRSEDLVRAVTKLCDRRTGLGSDGVYFVDDHGDGTAQAWFFNPDGSPALLCGNGMRCAGRLLLDRHGAESYTVNTGPYTFTVRAAETTPHGVRQVAVELPPADFSPANPIVANVASPFVGQVLPAYHPSLQATAVAMPNSHLVSVVDSYDRNDLVATGSRVADLTSDFPIGANVSFVQPIADGEVFVRTFERGAGLTPSCGSGNSASRAVLSRLGLADADQAVVIRNVGGPARVWLQEKAGQWQPVLEGNATVVYQVDLDPEALLGDAPLDLVPGETYLSEISAFDLLYKDNLKALEAAGVSASEL</sequence>
<organism evidence="10 11">
    <name type="scientific">Kitasatospora phosalacinea</name>
    <dbReference type="NCBI Taxonomy" id="2065"/>
    <lineage>
        <taxon>Bacteria</taxon>
        <taxon>Bacillati</taxon>
        <taxon>Actinomycetota</taxon>
        <taxon>Actinomycetes</taxon>
        <taxon>Kitasatosporales</taxon>
        <taxon>Streptomycetaceae</taxon>
        <taxon>Kitasatospora</taxon>
    </lineage>
</organism>
<evidence type="ECO:0000256" key="7">
    <source>
        <dbReference type="ARBA" id="ARBA00051712"/>
    </source>
</evidence>
<dbReference type="SUPFAM" id="SSF54506">
    <property type="entry name" value="Diaminopimelate epimerase-like"/>
    <property type="match status" value="2"/>
</dbReference>
<evidence type="ECO:0000256" key="6">
    <source>
        <dbReference type="ARBA" id="ARBA00023235"/>
    </source>
</evidence>
<comment type="catalytic activity">
    <reaction evidence="7 8">
        <text>(2S,6S)-2,6-diaminopimelate = meso-2,6-diaminopimelate</text>
        <dbReference type="Rhea" id="RHEA:15393"/>
        <dbReference type="ChEBI" id="CHEBI:57609"/>
        <dbReference type="ChEBI" id="CHEBI:57791"/>
        <dbReference type="EC" id="5.1.1.7"/>
    </reaction>
</comment>
<evidence type="ECO:0000256" key="2">
    <source>
        <dbReference type="ARBA" id="ARBA00010219"/>
    </source>
</evidence>
<feature type="binding site" evidence="8">
    <location>
        <begin position="217"/>
        <end position="218"/>
    </location>
    <ligand>
        <name>substrate</name>
    </ligand>
</feature>
<evidence type="ECO:0000256" key="4">
    <source>
        <dbReference type="ARBA" id="ARBA00022605"/>
    </source>
</evidence>
<comment type="pathway">
    <text evidence="1 8">Amino-acid biosynthesis; L-lysine biosynthesis via DAP pathway; DL-2,6-diaminopimelate from LL-2,6-diaminopimelate: step 1/1.</text>
</comment>
<keyword evidence="6 8" id="KW-0413">Isomerase</keyword>
<evidence type="ECO:0000313" key="10">
    <source>
        <dbReference type="EMBL" id="GLW74484.1"/>
    </source>
</evidence>
<evidence type="ECO:0000256" key="9">
    <source>
        <dbReference type="PROSITE-ProRule" id="PRU10125"/>
    </source>
</evidence>
<evidence type="ECO:0000256" key="8">
    <source>
        <dbReference type="HAMAP-Rule" id="MF_00197"/>
    </source>
</evidence>
<keyword evidence="8" id="KW-0963">Cytoplasm</keyword>
<dbReference type="PANTHER" id="PTHR31689:SF0">
    <property type="entry name" value="DIAMINOPIMELATE EPIMERASE"/>
    <property type="match status" value="1"/>
</dbReference>
<dbReference type="Proteomes" id="UP001165041">
    <property type="component" value="Unassembled WGS sequence"/>
</dbReference>
<feature type="active site" description="Proton donor" evidence="8">
    <location>
        <position position="77"/>
    </location>
</feature>
<dbReference type="EC" id="5.1.1.7" evidence="3 8"/>
<feature type="site" description="Could be important to modulate the pK values of the two catalytic cysteine residues" evidence="8">
    <location>
        <position position="217"/>
    </location>
</feature>
<gene>
    <name evidence="8 10" type="primary">dapF</name>
    <name evidence="10" type="ORF">Kpho02_67820</name>
</gene>
<dbReference type="EMBL" id="BSSA01000035">
    <property type="protein sequence ID" value="GLW74484.1"/>
    <property type="molecule type" value="Genomic_DNA"/>
</dbReference>